<keyword evidence="2" id="KW-1185">Reference proteome</keyword>
<evidence type="ECO:0000313" key="2">
    <source>
        <dbReference type="Proteomes" id="UP001060215"/>
    </source>
</evidence>
<gene>
    <name evidence="1" type="ORF">LOK49_LG07G02692</name>
</gene>
<evidence type="ECO:0000313" key="1">
    <source>
        <dbReference type="EMBL" id="KAI8005746.1"/>
    </source>
</evidence>
<dbReference type="EMBL" id="CM045764">
    <property type="protein sequence ID" value="KAI8005746.1"/>
    <property type="molecule type" value="Genomic_DNA"/>
</dbReference>
<reference evidence="1 2" key="1">
    <citation type="journal article" date="2022" name="Plant J.">
        <title>Chromosome-level genome of Camellia lanceoleosa provides a valuable resource for understanding genome evolution and self-incompatibility.</title>
        <authorList>
            <person name="Gong W."/>
            <person name="Xiao S."/>
            <person name="Wang L."/>
            <person name="Liao Z."/>
            <person name="Chang Y."/>
            <person name="Mo W."/>
            <person name="Hu G."/>
            <person name="Li W."/>
            <person name="Zhao G."/>
            <person name="Zhu H."/>
            <person name="Hu X."/>
            <person name="Ji K."/>
            <person name="Xiang X."/>
            <person name="Song Q."/>
            <person name="Yuan D."/>
            <person name="Jin S."/>
            <person name="Zhang L."/>
        </authorList>
    </citation>
    <scope>NUCLEOTIDE SEQUENCE [LARGE SCALE GENOMIC DNA]</scope>
    <source>
        <strain evidence="1">SQ_2022a</strain>
    </source>
</reference>
<accession>A0ACC0GYC4</accession>
<proteinExistence type="predicted"/>
<dbReference type="Proteomes" id="UP001060215">
    <property type="component" value="Chromosome 7"/>
</dbReference>
<protein>
    <submittedName>
        <fullName evidence="1">Uncharacterized protein</fullName>
    </submittedName>
</protein>
<name>A0ACC0GYC4_9ERIC</name>
<sequence length="120" mass="13663">MDVLFNSIDLRDLLSSPDRNNSSPFSEPGLRLLIDCLQVHSLHIKYKVRDYILSHHHDFPSLFAQCSDAVSNSEQLSGQLSDLLRLISDHPIDVEICNMVRIIVELSKQLRPVKVEAKVQ</sequence>
<comment type="caution">
    <text evidence="1">The sequence shown here is derived from an EMBL/GenBank/DDBJ whole genome shotgun (WGS) entry which is preliminary data.</text>
</comment>
<organism evidence="1 2">
    <name type="scientific">Camellia lanceoleosa</name>
    <dbReference type="NCBI Taxonomy" id="1840588"/>
    <lineage>
        <taxon>Eukaryota</taxon>
        <taxon>Viridiplantae</taxon>
        <taxon>Streptophyta</taxon>
        <taxon>Embryophyta</taxon>
        <taxon>Tracheophyta</taxon>
        <taxon>Spermatophyta</taxon>
        <taxon>Magnoliopsida</taxon>
        <taxon>eudicotyledons</taxon>
        <taxon>Gunneridae</taxon>
        <taxon>Pentapetalae</taxon>
        <taxon>asterids</taxon>
        <taxon>Ericales</taxon>
        <taxon>Theaceae</taxon>
        <taxon>Camellia</taxon>
    </lineage>
</organism>